<dbReference type="InterPro" id="IPR023346">
    <property type="entry name" value="Lysozyme-like_dom_sf"/>
</dbReference>
<feature type="domain" description="Transglycosylase SLT" evidence="2">
    <location>
        <begin position="400"/>
        <end position="493"/>
    </location>
</feature>
<comment type="caution">
    <text evidence="3">The sequence shown here is derived from an EMBL/GenBank/DDBJ whole genome shotgun (WGS) entry which is preliminary data.</text>
</comment>
<evidence type="ECO:0000259" key="2">
    <source>
        <dbReference type="Pfam" id="PF01464"/>
    </source>
</evidence>
<organism evidence="3 4">
    <name type="scientific">Thermovibrio guaymasensis</name>
    <dbReference type="NCBI Taxonomy" id="240167"/>
    <lineage>
        <taxon>Bacteria</taxon>
        <taxon>Pseudomonadati</taxon>
        <taxon>Aquificota</taxon>
        <taxon>Aquificia</taxon>
        <taxon>Desulfurobacteriales</taxon>
        <taxon>Desulfurobacteriaceae</taxon>
        <taxon>Thermovibrio</taxon>
    </lineage>
</organism>
<dbReference type="PROSITE" id="PS00922">
    <property type="entry name" value="TRANSGLYCOSYLASE"/>
    <property type="match status" value="1"/>
</dbReference>
<evidence type="ECO:0000313" key="4">
    <source>
        <dbReference type="Proteomes" id="UP000280881"/>
    </source>
</evidence>
<proteinExistence type="inferred from homology"/>
<protein>
    <submittedName>
        <fullName evidence="3">Soluble lytic murein transglycosylase</fullName>
    </submittedName>
</protein>
<dbReference type="GO" id="GO:0008933">
    <property type="term" value="F:peptidoglycan lytic transglycosylase activity"/>
    <property type="evidence" value="ECO:0007669"/>
    <property type="project" value="InterPro"/>
</dbReference>
<dbReference type="Gene3D" id="1.10.530.10">
    <property type="match status" value="1"/>
</dbReference>
<accession>A0A420W9V5</accession>
<dbReference type="OrthoDB" id="9815002at2"/>
<dbReference type="SUPFAM" id="SSF53955">
    <property type="entry name" value="Lysozyme-like"/>
    <property type="match status" value="1"/>
</dbReference>
<dbReference type="InterPro" id="IPR011990">
    <property type="entry name" value="TPR-like_helical_dom_sf"/>
</dbReference>
<sequence>MKYLTFLFLFFFNFNAVALTLKQALEFERALKEGACSQVIFKELTETELKEPFLLLYSEDCLSRGSYSLAAKAKGVKNLYGKLNVALSLRKVGREGEAEEILKEVFSFADAPSEDILSLNLKESSFLFEPKVLRKKVWLLASQRNTDEALFYLSYLRGDPYYFYLLGYTYMKAGRRDTAESFFKLSSVPKRFFYLLFLSKEPVEKLNYFKQLLDSPVPLAVKRRASVYMLDYLFMKDLGLFRSALSLVSNRKGLKDIYTYFKDRYSIFTKGCKAKISNSVPQRWWKVACSGRGELPKRINFYSLMLNPPKKFPFDKEEVFKSFKLTDPGLNYLYSKGYCQVLTLIEEKTPQTALLMNLCGDYRKGIKFASPFRGKIGRYPYLLAVLYPKPPLFKDDLISLSIARQESLFEPRALSRSGARGLMQIMPLTGRYIAKKLKREDYDKSMLFDPELNYRFGSYYIHSLLKKFKLFPLAAAGYNGGPARVSKALKLFGKIKTPSDLVIFTDVYLPFAETRDYVKRTAVNLYFYSNLYGEGEEWRTFLRP</sequence>
<dbReference type="PANTHER" id="PTHR37423:SF5">
    <property type="entry name" value="SOLUBLE LYTIC MUREIN TRANSGLYCOSYLASE"/>
    <property type="match status" value="1"/>
</dbReference>
<dbReference type="CDD" id="cd13401">
    <property type="entry name" value="Slt70-like"/>
    <property type="match status" value="1"/>
</dbReference>
<evidence type="ECO:0000313" key="3">
    <source>
        <dbReference type="EMBL" id="RKQ64065.1"/>
    </source>
</evidence>
<name>A0A420W9V5_9BACT</name>
<dbReference type="GO" id="GO:0016020">
    <property type="term" value="C:membrane"/>
    <property type="evidence" value="ECO:0007669"/>
    <property type="project" value="InterPro"/>
</dbReference>
<comment type="similarity">
    <text evidence="1">Belongs to the transglycosylase Slt family.</text>
</comment>
<dbReference type="GO" id="GO:0000270">
    <property type="term" value="P:peptidoglycan metabolic process"/>
    <property type="evidence" value="ECO:0007669"/>
    <property type="project" value="InterPro"/>
</dbReference>
<keyword evidence="4" id="KW-1185">Reference proteome</keyword>
<dbReference type="AlphaFoldDB" id="A0A420W9V5"/>
<dbReference type="InterPro" id="IPR000189">
    <property type="entry name" value="Transglyc_AS"/>
</dbReference>
<dbReference type="PANTHER" id="PTHR37423">
    <property type="entry name" value="SOLUBLE LYTIC MUREIN TRANSGLYCOSYLASE-RELATED"/>
    <property type="match status" value="1"/>
</dbReference>
<evidence type="ECO:0000256" key="1">
    <source>
        <dbReference type="ARBA" id="ARBA00007734"/>
    </source>
</evidence>
<dbReference type="Gene3D" id="1.25.40.10">
    <property type="entry name" value="Tetratricopeptide repeat domain"/>
    <property type="match status" value="1"/>
</dbReference>
<dbReference type="EMBL" id="RBIE01000001">
    <property type="protein sequence ID" value="RKQ64065.1"/>
    <property type="molecule type" value="Genomic_DNA"/>
</dbReference>
<gene>
    <name evidence="3" type="ORF">C7457_0956</name>
</gene>
<dbReference type="InterPro" id="IPR008258">
    <property type="entry name" value="Transglycosylase_SLT_dom_1"/>
</dbReference>
<dbReference type="Pfam" id="PF01464">
    <property type="entry name" value="SLT"/>
    <property type="match status" value="1"/>
</dbReference>
<reference evidence="3 4" key="1">
    <citation type="submission" date="2018-10" db="EMBL/GenBank/DDBJ databases">
        <title>Genomic Encyclopedia of Type Strains, Phase IV (KMG-IV): sequencing the most valuable type-strain genomes for metagenomic binning, comparative biology and taxonomic classification.</title>
        <authorList>
            <person name="Goeker M."/>
        </authorList>
    </citation>
    <scope>NUCLEOTIDE SEQUENCE [LARGE SCALE GENOMIC DNA]</scope>
    <source>
        <strain evidence="3 4">DSM 15521</strain>
    </source>
</reference>
<dbReference type="Proteomes" id="UP000280881">
    <property type="component" value="Unassembled WGS sequence"/>
</dbReference>